<evidence type="ECO:0000313" key="5">
    <source>
        <dbReference type="Proteomes" id="UP000251942"/>
    </source>
</evidence>
<feature type="signal peptide" evidence="1">
    <location>
        <begin position="1"/>
        <end position="22"/>
    </location>
</feature>
<evidence type="ECO:0000313" key="3">
    <source>
        <dbReference type="EMBL" id="SPX59847.1"/>
    </source>
</evidence>
<sequence>MNNKNKYLGLSLLSLLSFNVFAITEDQGLLKSFHEYGMTKCDKFILHHASLKNKPHWSFDIEKPHAPLGKGYSVVGLVEVYGYKGDTVKKDFSFLETPDQCILTQRSTITFSGPCSENINGDYWYISNQMPEKDYTEYRNKGNAPMLAKEVNVGNFKLCIQEIRSTRASKHG</sequence>
<protein>
    <submittedName>
        <fullName evidence="2">Uncharacterized protein</fullName>
    </submittedName>
</protein>
<accession>A0A0W0TGZ0</accession>
<reference evidence="3 5" key="2">
    <citation type="submission" date="2018-06" db="EMBL/GenBank/DDBJ databases">
        <authorList>
            <consortium name="Pathogen Informatics"/>
            <person name="Doyle S."/>
        </authorList>
    </citation>
    <scope>NUCLEOTIDE SEQUENCE [LARGE SCALE GENOMIC DNA]</scope>
    <source>
        <strain evidence="3 5">NCTC12022</strain>
    </source>
</reference>
<dbReference type="AlphaFoldDB" id="A0A0W0TGZ0"/>
<dbReference type="STRING" id="453.Lfee_2559"/>
<keyword evidence="1" id="KW-0732">Signal</keyword>
<dbReference type="Proteomes" id="UP000054698">
    <property type="component" value="Unassembled WGS sequence"/>
</dbReference>
<feature type="chain" id="PRO_5036299203" evidence="1">
    <location>
        <begin position="23"/>
        <end position="172"/>
    </location>
</feature>
<evidence type="ECO:0000256" key="1">
    <source>
        <dbReference type="SAM" id="SignalP"/>
    </source>
</evidence>
<dbReference type="EMBL" id="LNYB01000085">
    <property type="protein sequence ID" value="KTC94895.1"/>
    <property type="molecule type" value="Genomic_DNA"/>
</dbReference>
<name>A0A0W0TGZ0_9GAMM</name>
<evidence type="ECO:0000313" key="2">
    <source>
        <dbReference type="EMBL" id="KTC94895.1"/>
    </source>
</evidence>
<keyword evidence="4" id="KW-1185">Reference proteome</keyword>
<dbReference type="RefSeq" id="WP_058447409.1">
    <property type="nucleotide sequence ID" value="NZ_CAAAHT010000072.1"/>
</dbReference>
<dbReference type="EMBL" id="UASS01000003">
    <property type="protein sequence ID" value="SPX59847.1"/>
    <property type="molecule type" value="Genomic_DNA"/>
</dbReference>
<dbReference type="PATRIC" id="fig|453.4.peg.2808"/>
<organism evidence="2 4">
    <name type="scientific">Legionella feeleii</name>
    <dbReference type="NCBI Taxonomy" id="453"/>
    <lineage>
        <taxon>Bacteria</taxon>
        <taxon>Pseudomonadati</taxon>
        <taxon>Pseudomonadota</taxon>
        <taxon>Gammaproteobacteria</taxon>
        <taxon>Legionellales</taxon>
        <taxon>Legionellaceae</taxon>
        <taxon>Legionella</taxon>
    </lineage>
</organism>
<reference evidence="2 4" key="1">
    <citation type="submission" date="2015-11" db="EMBL/GenBank/DDBJ databases">
        <title>Genomic analysis of 38 Legionella species identifies large and diverse effector repertoires.</title>
        <authorList>
            <person name="Burstein D."/>
            <person name="Amaro F."/>
            <person name="Zusman T."/>
            <person name="Lifshitz Z."/>
            <person name="Cohen O."/>
            <person name="Gilbert J.A."/>
            <person name="Pupko T."/>
            <person name="Shuman H.A."/>
            <person name="Segal G."/>
        </authorList>
    </citation>
    <scope>NUCLEOTIDE SEQUENCE [LARGE SCALE GENOMIC DNA]</scope>
    <source>
        <strain evidence="2 4">WO-44C</strain>
    </source>
</reference>
<gene>
    <name evidence="2" type="ORF">Lfee_2559</name>
    <name evidence="3" type="ORF">NCTC12022_00558</name>
</gene>
<dbReference type="OrthoDB" id="5918535at2"/>
<evidence type="ECO:0000313" key="4">
    <source>
        <dbReference type="Proteomes" id="UP000054698"/>
    </source>
</evidence>
<dbReference type="Proteomes" id="UP000251942">
    <property type="component" value="Unassembled WGS sequence"/>
</dbReference>
<proteinExistence type="predicted"/>